<proteinExistence type="predicted"/>
<gene>
    <name evidence="1" type="ORF">NCTC10738_01474</name>
</gene>
<dbReference type="AlphaFoldDB" id="A0A379ZC59"/>
<dbReference type="RefSeq" id="WP_147289679.1">
    <property type="nucleotide sequence ID" value="NZ_AP024614.1"/>
</dbReference>
<evidence type="ECO:0000313" key="1">
    <source>
        <dbReference type="EMBL" id="SUI59071.1"/>
    </source>
</evidence>
<reference evidence="1 2" key="1">
    <citation type="submission" date="2018-06" db="EMBL/GenBank/DDBJ databases">
        <authorList>
            <consortium name="Pathogen Informatics"/>
            <person name="Doyle S."/>
        </authorList>
    </citation>
    <scope>NUCLEOTIDE SEQUENCE [LARGE SCALE GENOMIC DNA]</scope>
    <source>
        <strain evidence="1 2">NCTC10738</strain>
    </source>
</reference>
<dbReference type="EMBL" id="UGYO01000001">
    <property type="protein sequence ID" value="SUI59071.1"/>
    <property type="molecule type" value="Genomic_DNA"/>
</dbReference>
<accession>A0A379ZC59</accession>
<evidence type="ECO:0000313" key="2">
    <source>
        <dbReference type="Proteomes" id="UP000254069"/>
    </source>
</evidence>
<organism evidence="1 2">
    <name type="scientific">Shewanella algae</name>
    <dbReference type="NCBI Taxonomy" id="38313"/>
    <lineage>
        <taxon>Bacteria</taxon>
        <taxon>Pseudomonadati</taxon>
        <taxon>Pseudomonadota</taxon>
        <taxon>Gammaproteobacteria</taxon>
        <taxon>Alteromonadales</taxon>
        <taxon>Shewanellaceae</taxon>
        <taxon>Shewanella</taxon>
    </lineage>
</organism>
<name>A0A379ZC59_9GAMM</name>
<keyword evidence="2" id="KW-1185">Reference proteome</keyword>
<dbReference type="Proteomes" id="UP000254069">
    <property type="component" value="Unassembled WGS sequence"/>
</dbReference>
<protein>
    <submittedName>
        <fullName evidence="1">Uncharacterized protein</fullName>
    </submittedName>
</protein>
<sequence length="144" mass="16173">MPRILNPMIGLLALLASGMALAKDAQPLQLELRYCQCAAPLETQELSREFLAKSRSLTVTLLPDEDAGRVTDKEFSLSYQLQAIESGVWQLNYTADFHHNSSHYSSQSQVRLPQDKWLKLFGNQSQEGTSIRHFNLLGRIVAAQ</sequence>